<dbReference type="AlphaFoldDB" id="A0A0U1HSV6"/>
<dbReference type="EMBL" id="CTKE01000007">
    <property type="protein sequence ID" value="CQI89860.1"/>
    <property type="molecule type" value="Genomic_DNA"/>
</dbReference>
<proteinExistence type="predicted"/>
<sequence>MFTYPNHSLEPAHRDLFTYRLPVTLISWGIKPDGRDIIGGLLARKQARQVLAGIFVTAALKHALLQENFHLRVQGDSFIQ</sequence>
<protein>
    <submittedName>
        <fullName evidence="1">Uncharacterized protein</fullName>
    </submittedName>
</protein>
<dbReference type="Proteomes" id="UP000042054">
    <property type="component" value="Unassembled WGS sequence"/>
</dbReference>
<organism evidence="1 2">
    <name type="scientific">Yersinia rohdei</name>
    <dbReference type="NCBI Taxonomy" id="29485"/>
    <lineage>
        <taxon>Bacteria</taxon>
        <taxon>Pseudomonadati</taxon>
        <taxon>Pseudomonadota</taxon>
        <taxon>Gammaproteobacteria</taxon>
        <taxon>Enterobacterales</taxon>
        <taxon>Yersiniaceae</taxon>
        <taxon>Yersinia</taxon>
    </lineage>
</organism>
<reference evidence="1 2" key="1">
    <citation type="submission" date="2015-03" db="EMBL/GenBank/DDBJ databases">
        <authorList>
            <person name="Murphy D."/>
        </authorList>
    </citation>
    <scope>NUCLEOTIDE SEQUENCE [LARGE SCALE GENOMIC DNA]</scope>
    <source>
        <strain evidence="1 2">68/02</strain>
    </source>
</reference>
<gene>
    <name evidence="1" type="ORF">ERS008555_01830</name>
</gene>
<name>A0A0U1HSV6_YERRO</name>
<evidence type="ECO:0000313" key="2">
    <source>
        <dbReference type="Proteomes" id="UP000042054"/>
    </source>
</evidence>
<accession>A0A0U1HSV6</accession>
<evidence type="ECO:0000313" key="1">
    <source>
        <dbReference type="EMBL" id="CQI89860.1"/>
    </source>
</evidence>